<dbReference type="RefSeq" id="WP_167872801.1">
    <property type="nucleotide sequence ID" value="NZ_CP048852.1"/>
</dbReference>
<gene>
    <name evidence="1" type="ORF">G4P54_12210</name>
</gene>
<dbReference type="Proteomes" id="UP000501914">
    <property type="component" value="Chromosome"/>
</dbReference>
<protein>
    <recommendedName>
        <fullName evidence="3">Zinc ribbon domain-containing protein</fullName>
    </recommendedName>
</protein>
<keyword evidence="2" id="KW-1185">Reference proteome</keyword>
<accession>A0A6H0WMD4</accession>
<dbReference type="KEGG" id="bteq:G4P54_12210"/>
<organism evidence="1 2">
    <name type="scientific">Bacillus tequilensis</name>
    <dbReference type="NCBI Taxonomy" id="227866"/>
    <lineage>
        <taxon>Bacteria</taxon>
        <taxon>Bacillati</taxon>
        <taxon>Bacillota</taxon>
        <taxon>Bacilli</taxon>
        <taxon>Bacillales</taxon>
        <taxon>Bacillaceae</taxon>
        <taxon>Bacillus</taxon>
    </lineage>
</organism>
<dbReference type="AlphaFoldDB" id="A0A6H0WMD4"/>
<proteinExistence type="predicted"/>
<dbReference type="EMBL" id="CP048852">
    <property type="protein sequence ID" value="QIW80506.1"/>
    <property type="molecule type" value="Genomic_DNA"/>
</dbReference>
<reference evidence="1 2" key="1">
    <citation type="submission" date="2020-02" db="EMBL/GenBank/DDBJ databases">
        <title>Genome sequencing, annotation and comparative genomic analysis of Bacillus tequilensis EA-CB0015, an effective biological control agent against Pseudocercospora fijiensis in banana plants.</title>
        <authorList>
            <person name="Cuellar-Gaviria T.Z."/>
            <person name="Ju K.-S."/>
            <person name="Villegas-Escobar V."/>
        </authorList>
    </citation>
    <scope>NUCLEOTIDE SEQUENCE [LARGE SCALE GENOMIC DNA]</scope>
    <source>
        <strain evidence="1 2">EA-CB0015</strain>
    </source>
</reference>
<sequence length="77" mass="8719">MTNSKGCIKCGSTKAGQKEIATTGTGLSKLFDVQHNRFLVVYCKNCGYSEFYNKESSTAGNVLDLFFWRLIHDFELR</sequence>
<dbReference type="Pfam" id="PF09855">
    <property type="entry name" value="Zn_ribbon_13"/>
    <property type="match status" value="1"/>
</dbReference>
<name>A0A6H0WMD4_9BACI</name>
<evidence type="ECO:0000313" key="2">
    <source>
        <dbReference type="Proteomes" id="UP000501914"/>
    </source>
</evidence>
<evidence type="ECO:0000313" key="1">
    <source>
        <dbReference type="EMBL" id="QIW80506.1"/>
    </source>
</evidence>
<dbReference type="InterPro" id="IPR018652">
    <property type="entry name" value="DUF2082_NA-bd_Znr"/>
</dbReference>
<evidence type="ECO:0008006" key="3">
    <source>
        <dbReference type="Google" id="ProtNLM"/>
    </source>
</evidence>